<dbReference type="PANTHER" id="PTHR43150">
    <property type="entry name" value="HYPERKINETIC, ISOFORM M"/>
    <property type="match status" value="1"/>
</dbReference>
<keyword evidence="6" id="KW-0521">NADP</keyword>
<keyword evidence="7" id="KW-0630">Potassium</keyword>
<evidence type="ECO:0000256" key="3">
    <source>
        <dbReference type="ARBA" id="ARBA00022448"/>
    </source>
</evidence>
<evidence type="ECO:0000313" key="12">
    <source>
        <dbReference type="Proteomes" id="UP000822476"/>
    </source>
</evidence>
<reference evidence="11" key="1">
    <citation type="submission" date="2019-07" db="EMBL/GenBank/DDBJ databases">
        <title>Annotation for the trematode Paragonimus miyazaki's.</title>
        <authorList>
            <person name="Choi Y.-J."/>
        </authorList>
    </citation>
    <scope>NUCLEOTIDE SEQUENCE</scope>
    <source>
        <strain evidence="11">Japan</strain>
    </source>
</reference>
<keyword evidence="5" id="KW-0633">Potassium transport</keyword>
<dbReference type="InterPro" id="IPR005399">
    <property type="entry name" value="K_chnl_volt-dep_bsu_KCNAB-rel"/>
</dbReference>
<keyword evidence="9" id="KW-0406">Ion transport</keyword>
<protein>
    <recommendedName>
        <fullName evidence="10">NADP-dependent oxidoreductase domain-containing protein</fullName>
    </recommendedName>
</protein>
<dbReference type="GO" id="GO:0015459">
    <property type="term" value="F:potassium channel regulator activity"/>
    <property type="evidence" value="ECO:0007669"/>
    <property type="project" value="TreeGrafter"/>
</dbReference>
<dbReference type="Gene3D" id="3.20.20.100">
    <property type="entry name" value="NADP-dependent oxidoreductase domain"/>
    <property type="match status" value="1"/>
</dbReference>
<dbReference type="InterPro" id="IPR036812">
    <property type="entry name" value="NAD(P)_OxRdtase_dom_sf"/>
</dbReference>
<keyword evidence="4" id="KW-0963">Cytoplasm</keyword>
<comment type="subcellular location">
    <subcellularLocation>
        <location evidence="1">Cytoplasm</location>
    </subcellularLocation>
</comment>
<accession>A0A8S9Z4D4</accession>
<dbReference type="GO" id="GO:0044325">
    <property type="term" value="F:transmembrane transporter binding"/>
    <property type="evidence" value="ECO:0007669"/>
    <property type="project" value="TreeGrafter"/>
</dbReference>
<dbReference type="PANTHER" id="PTHR43150:SF2">
    <property type="entry name" value="HYPERKINETIC, ISOFORM M"/>
    <property type="match status" value="1"/>
</dbReference>
<feature type="domain" description="NADP-dependent oxidoreductase" evidence="10">
    <location>
        <begin position="18"/>
        <end position="315"/>
    </location>
</feature>
<dbReference type="Pfam" id="PF00248">
    <property type="entry name" value="Aldo_ket_red"/>
    <property type="match status" value="1"/>
</dbReference>
<dbReference type="InterPro" id="IPR023210">
    <property type="entry name" value="NADP_OxRdtase_dom"/>
</dbReference>
<dbReference type="AlphaFoldDB" id="A0A8S9Z4D4"/>
<dbReference type="Proteomes" id="UP000822476">
    <property type="component" value="Unassembled WGS sequence"/>
</dbReference>
<proteinExistence type="inferred from homology"/>
<comment type="similarity">
    <text evidence="2">Belongs to the shaker potassium channel beta subunit family.</text>
</comment>
<evidence type="ECO:0000256" key="6">
    <source>
        <dbReference type="ARBA" id="ARBA00022857"/>
    </source>
</evidence>
<dbReference type="NCBIfam" id="TIGR01293">
    <property type="entry name" value="Kv_beta"/>
    <property type="match status" value="1"/>
</dbReference>
<evidence type="ECO:0000256" key="2">
    <source>
        <dbReference type="ARBA" id="ARBA00006515"/>
    </source>
</evidence>
<evidence type="ECO:0000256" key="4">
    <source>
        <dbReference type="ARBA" id="ARBA00022490"/>
    </source>
</evidence>
<feature type="non-terminal residue" evidence="11">
    <location>
        <position position="1"/>
    </location>
</feature>
<dbReference type="GO" id="GO:0005737">
    <property type="term" value="C:cytoplasm"/>
    <property type="evidence" value="ECO:0007669"/>
    <property type="project" value="UniProtKB-SubCell"/>
</dbReference>
<evidence type="ECO:0000313" key="11">
    <source>
        <dbReference type="EMBL" id="KAF7261534.1"/>
    </source>
</evidence>
<evidence type="ECO:0000256" key="5">
    <source>
        <dbReference type="ARBA" id="ARBA00022538"/>
    </source>
</evidence>
<dbReference type="InterPro" id="IPR005983">
    <property type="entry name" value="K_chnl_volt-dep_bsu_KCNAB"/>
</dbReference>
<organism evidence="11 12">
    <name type="scientific">Paragonimus skrjabini miyazakii</name>
    <dbReference type="NCBI Taxonomy" id="59628"/>
    <lineage>
        <taxon>Eukaryota</taxon>
        <taxon>Metazoa</taxon>
        <taxon>Spiralia</taxon>
        <taxon>Lophotrochozoa</taxon>
        <taxon>Platyhelminthes</taxon>
        <taxon>Trematoda</taxon>
        <taxon>Digenea</taxon>
        <taxon>Plagiorchiida</taxon>
        <taxon>Troglotremata</taxon>
        <taxon>Troglotrematidae</taxon>
        <taxon>Paragonimus</taxon>
    </lineage>
</organism>
<dbReference type="GO" id="GO:0005249">
    <property type="term" value="F:voltage-gated potassium channel activity"/>
    <property type="evidence" value="ECO:0007669"/>
    <property type="project" value="InterPro"/>
</dbReference>
<sequence>FFYPNRNLGSTGLRVSILGFGTHVTFGQQISDEMAEKLLTLAYDSGINLFETSETYCNGAAEITLGKILKNQKWRRSSYVITTRLSKSGEAATEQGLSRKHLIEGLRGSLDRLQLDYVDIVIVSRQPDMVIPIEEVVRTCTHIIQLGWAFYWGTCKWTAAEIMQAQSVARQFNLIPSALDQIEYNMLQRGRMPCIQEICAKLNLGLVTGAPLCGGLLSAKYCDGVPNYSRATLPGQQYFLERIICSRGQLQRDQIRQLCKLANRIQCTCAQLAIGSVFNSTAWCLKTPFVNSVLLGAATVDQLQENLDAIEVVSRLNMATLTEIEYILTPENVETFL</sequence>
<evidence type="ECO:0000256" key="8">
    <source>
        <dbReference type="ARBA" id="ARBA00023002"/>
    </source>
</evidence>
<comment type="caution">
    <text evidence="11">The sequence shown here is derived from an EMBL/GenBank/DDBJ whole genome shotgun (WGS) entry which is preliminary data.</text>
</comment>
<evidence type="ECO:0000256" key="7">
    <source>
        <dbReference type="ARBA" id="ARBA00022958"/>
    </source>
</evidence>
<dbReference type="GO" id="GO:1901379">
    <property type="term" value="P:regulation of potassium ion transmembrane transport"/>
    <property type="evidence" value="ECO:0007669"/>
    <property type="project" value="TreeGrafter"/>
</dbReference>
<keyword evidence="12" id="KW-1185">Reference proteome</keyword>
<dbReference type="PRINTS" id="PR01577">
    <property type="entry name" value="KCNABCHANNEL"/>
</dbReference>
<keyword evidence="3" id="KW-0813">Transport</keyword>
<gene>
    <name evidence="11" type="ORF">EG68_02313</name>
</gene>
<name>A0A8S9Z4D4_9TREM</name>
<keyword evidence="8" id="KW-0560">Oxidoreductase</keyword>
<dbReference type="GO" id="GO:0008076">
    <property type="term" value="C:voltage-gated potassium channel complex"/>
    <property type="evidence" value="ECO:0007669"/>
    <property type="project" value="TreeGrafter"/>
</dbReference>
<dbReference type="GO" id="GO:0016491">
    <property type="term" value="F:oxidoreductase activity"/>
    <property type="evidence" value="ECO:0007669"/>
    <property type="project" value="UniProtKB-KW"/>
</dbReference>
<evidence type="ECO:0000259" key="10">
    <source>
        <dbReference type="Pfam" id="PF00248"/>
    </source>
</evidence>
<dbReference type="OrthoDB" id="1720422at2759"/>
<dbReference type="SUPFAM" id="SSF51430">
    <property type="entry name" value="NAD(P)-linked oxidoreductase"/>
    <property type="match status" value="1"/>
</dbReference>
<dbReference type="EMBL" id="JTDE01000341">
    <property type="protein sequence ID" value="KAF7261534.1"/>
    <property type="molecule type" value="Genomic_DNA"/>
</dbReference>
<evidence type="ECO:0000256" key="1">
    <source>
        <dbReference type="ARBA" id="ARBA00004496"/>
    </source>
</evidence>
<evidence type="ECO:0000256" key="9">
    <source>
        <dbReference type="ARBA" id="ARBA00023065"/>
    </source>
</evidence>